<keyword evidence="2" id="KW-1185">Reference proteome</keyword>
<sequence length="88" mass="9955">MSDAAIKLSGLVRFVAEDCPDDKPDYDRFRQVMMSLGIDLEALSSGAYVIKSMRYTEKYKENRQINCKLAHEKFGKEGNVIPGLLIPK</sequence>
<accession>B8IWX9</accession>
<dbReference type="Proteomes" id="UP000008207">
    <property type="component" value="Plasmid pMNOD02"/>
</dbReference>
<protein>
    <submittedName>
        <fullName evidence="1">Uncharacterized protein</fullName>
    </submittedName>
</protein>
<keyword evidence="1" id="KW-0614">Plasmid</keyword>
<evidence type="ECO:0000313" key="2">
    <source>
        <dbReference type="Proteomes" id="UP000008207"/>
    </source>
</evidence>
<gene>
    <name evidence="1" type="ordered locus">Mnod_8026</name>
</gene>
<reference evidence="2" key="1">
    <citation type="submission" date="2009-01" db="EMBL/GenBank/DDBJ databases">
        <title>Complete sequence of plasmid 2 of Methylobacterium nodulans ORS 2060.</title>
        <authorList>
            <consortium name="US DOE Joint Genome Institute"/>
            <person name="Lucas S."/>
            <person name="Copeland A."/>
            <person name="Lapidus A."/>
            <person name="Glavina del Rio T."/>
            <person name="Dalin E."/>
            <person name="Tice H."/>
            <person name="Bruce D."/>
            <person name="Goodwin L."/>
            <person name="Pitluck S."/>
            <person name="Sims D."/>
            <person name="Brettin T."/>
            <person name="Detter J.C."/>
            <person name="Han C."/>
            <person name="Larimer F."/>
            <person name="Land M."/>
            <person name="Hauser L."/>
            <person name="Kyrpides N."/>
            <person name="Ivanova N."/>
            <person name="Marx C.J."/>
            <person name="Richardson P."/>
        </authorList>
    </citation>
    <scope>NUCLEOTIDE SEQUENCE [LARGE SCALE GENOMIC DNA]</scope>
    <source>
        <strain evidence="2">LMG 21967 / CNCM I-2342 / ORS 2060</strain>
        <plasmid evidence="2">Plasmid pMNOD02</plasmid>
    </source>
</reference>
<dbReference type="HOGENOM" id="CLU_2465500_0_0_5"/>
<dbReference type="AlphaFoldDB" id="B8IWX9"/>
<organism evidence="1 2">
    <name type="scientific">Methylobacterium nodulans (strain LMG 21967 / CNCM I-2342 / ORS 2060)</name>
    <dbReference type="NCBI Taxonomy" id="460265"/>
    <lineage>
        <taxon>Bacteria</taxon>
        <taxon>Pseudomonadati</taxon>
        <taxon>Pseudomonadota</taxon>
        <taxon>Alphaproteobacteria</taxon>
        <taxon>Hyphomicrobiales</taxon>
        <taxon>Methylobacteriaceae</taxon>
        <taxon>Methylobacterium</taxon>
    </lineage>
</organism>
<dbReference type="EMBL" id="CP001351">
    <property type="protein sequence ID" value="ACL63020.1"/>
    <property type="molecule type" value="Genomic_DNA"/>
</dbReference>
<dbReference type="KEGG" id="mno:Mnod_8026"/>
<proteinExistence type="predicted"/>
<geneLocation type="plasmid" evidence="1 2">
    <name>pMNOD02</name>
</geneLocation>
<evidence type="ECO:0000313" key="1">
    <source>
        <dbReference type="EMBL" id="ACL63020.1"/>
    </source>
</evidence>
<name>B8IWX9_METNO</name>